<dbReference type="InterPro" id="IPR036901">
    <property type="entry name" value="Asp/Orn_carbamoylTrfase_sf"/>
</dbReference>
<dbReference type="InterPro" id="IPR024904">
    <property type="entry name" value="OTCase_ArgI"/>
</dbReference>
<dbReference type="HAMAP" id="MF_01109">
    <property type="entry name" value="OTCase"/>
    <property type="match status" value="1"/>
</dbReference>
<feature type="binding site" evidence="6">
    <location>
        <begin position="263"/>
        <end position="264"/>
    </location>
    <ligand>
        <name>carbamoyl phosphate</name>
        <dbReference type="ChEBI" id="CHEBI:58228"/>
    </ligand>
</feature>
<dbReference type="GO" id="GO:0004585">
    <property type="term" value="F:ornithine carbamoyltransferase activity"/>
    <property type="evidence" value="ECO:0007669"/>
    <property type="project" value="UniProtKB-EC"/>
</dbReference>
<evidence type="ECO:0000256" key="2">
    <source>
        <dbReference type="ARBA" id="ARBA00007805"/>
    </source>
</evidence>
<gene>
    <name evidence="9" type="primary">argF</name>
    <name evidence="9" type="ORF">LVJ94_45935</name>
</gene>
<dbReference type="PANTHER" id="PTHR45753:SF3">
    <property type="entry name" value="ORNITHINE TRANSCARBAMYLASE, MITOCHONDRIAL"/>
    <property type="match status" value="1"/>
</dbReference>
<dbReference type="InterPro" id="IPR006131">
    <property type="entry name" value="Asp_carbamoyltransf_Asp/Orn-bd"/>
</dbReference>
<evidence type="ECO:0000256" key="6">
    <source>
        <dbReference type="HAMAP-Rule" id="MF_01109"/>
    </source>
</evidence>
<dbReference type="InterPro" id="IPR006130">
    <property type="entry name" value="Asp/Orn_carbamoylTrfase"/>
</dbReference>
<dbReference type="EMBL" id="CP089983">
    <property type="protein sequence ID" value="WXB04232.1"/>
    <property type="molecule type" value="Genomic_DNA"/>
</dbReference>
<reference evidence="9" key="1">
    <citation type="submission" date="2021-12" db="EMBL/GenBank/DDBJ databases">
        <title>Discovery of the Pendulisporaceae a myxobacterial family with distinct sporulation behavior and unique specialized metabolism.</title>
        <authorList>
            <person name="Garcia R."/>
            <person name="Popoff A."/>
            <person name="Bader C.D."/>
            <person name="Loehr J."/>
            <person name="Walesch S."/>
            <person name="Walt C."/>
            <person name="Boldt J."/>
            <person name="Bunk B."/>
            <person name="Haeckl F.J.F.P.J."/>
            <person name="Gunesch A.P."/>
            <person name="Birkelbach J."/>
            <person name="Nuebel U."/>
            <person name="Pietschmann T."/>
            <person name="Bach T."/>
            <person name="Mueller R."/>
        </authorList>
    </citation>
    <scope>NUCLEOTIDE SEQUENCE</scope>
    <source>
        <strain evidence="9">MSr11367</strain>
    </source>
</reference>
<evidence type="ECO:0000256" key="4">
    <source>
        <dbReference type="ARBA" id="ARBA00022679"/>
    </source>
</evidence>
<feature type="binding site" evidence="6">
    <location>
        <begin position="227"/>
        <end position="228"/>
    </location>
    <ligand>
        <name>L-ornithine</name>
        <dbReference type="ChEBI" id="CHEBI:46911"/>
    </ligand>
</feature>
<evidence type="ECO:0000256" key="5">
    <source>
        <dbReference type="ARBA" id="ARBA00048772"/>
    </source>
</evidence>
<feature type="binding site" evidence="6">
    <location>
        <position position="291"/>
    </location>
    <ligand>
        <name>carbamoyl phosphate</name>
        <dbReference type="ChEBI" id="CHEBI:58228"/>
    </ligand>
</feature>
<feature type="binding site" evidence="6">
    <location>
        <position position="105"/>
    </location>
    <ligand>
        <name>carbamoyl phosphate</name>
        <dbReference type="ChEBI" id="CHEBI:58228"/>
    </ligand>
</feature>
<keyword evidence="6" id="KW-0963">Cytoplasm</keyword>
<dbReference type="NCBIfam" id="NF001986">
    <property type="entry name" value="PRK00779.1"/>
    <property type="match status" value="1"/>
</dbReference>
<name>A0ABZ2L0F7_9BACT</name>
<feature type="binding site" evidence="6">
    <location>
        <begin position="54"/>
        <end position="57"/>
    </location>
    <ligand>
        <name>carbamoyl phosphate</name>
        <dbReference type="ChEBI" id="CHEBI:58228"/>
    </ligand>
</feature>
<sequence length="304" mass="32839">MTTKRDFLQLGDLTRQELDQLFARAAVLKADRRARKTHQTLAGRTLAVLLEKNSTRTRLSFEAAIHQLGGHAITLTPGESQIVRGEPIDDTSRVIARYADAIVFRTSGDDRLRTLARASSVPVINGLSEGGHPVQLLADLFTVIERHGSLEGRKVAWVGDGASNMALSWIEAARIFGFELRIGAPKEYAPPASFLTTVGAGARVHVLTDPREAAQGADVVSTDVWTSMGQEAESAIRLRVLGSYQLDSALLGKAAPSAIVLHCLPAHRGEEITGEVIESPQSAIFDEAENRLHTSKALLELLLA</sequence>
<feature type="domain" description="Aspartate/ornithine carbamoyltransferase Asp/Orn-binding" evidence="7">
    <location>
        <begin position="151"/>
        <end position="301"/>
    </location>
</feature>
<feature type="binding site" evidence="6">
    <location>
        <position position="81"/>
    </location>
    <ligand>
        <name>carbamoyl phosphate</name>
        <dbReference type="ChEBI" id="CHEBI:58228"/>
    </ligand>
</feature>
<feature type="domain" description="Aspartate/ornithine carbamoyltransferase carbamoyl-P binding" evidence="8">
    <location>
        <begin position="5"/>
        <end position="145"/>
    </location>
</feature>
<comment type="catalytic activity">
    <reaction evidence="5 6">
        <text>carbamoyl phosphate + L-ornithine = L-citrulline + phosphate + H(+)</text>
        <dbReference type="Rhea" id="RHEA:19513"/>
        <dbReference type="ChEBI" id="CHEBI:15378"/>
        <dbReference type="ChEBI" id="CHEBI:43474"/>
        <dbReference type="ChEBI" id="CHEBI:46911"/>
        <dbReference type="ChEBI" id="CHEBI:57743"/>
        <dbReference type="ChEBI" id="CHEBI:58228"/>
        <dbReference type="EC" id="2.1.3.3"/>
    </reaction>
</comment>
<feature type="binding site" evidence="6">
    <location>
        <begin position="132"/>
        <end position="135"/>
    </location>
    <ligand>
        <name>carbamoyl phosphate</name>
        <dbReference type="ChEBI" id="CHEBI:58228"/>
    </ligand>
</feature>
<dbReference type="PANTHER" id="PTHR45753">
    <property type="entry name" value="ORNITHINE CARBAMOYLTRANSFERASE, MITOCHONDRIAL"/>
    <property type="match status" value="1"/>
</dbReference>
<comment type="subcellular location">
    <subcellularLocation>
        <location evidence="6">Cytoplasm</location>
    </subcellularLocation>
</comment>
<protein>
    <recommendedName>
        <fullName evidence="3 6">Ornithine carbamoyltransferase</fullName>
        <shortName evidence="6">OTCase</shortName>
        <ecNumber evidence="3 6">2.1.3.3</ecNumber>
    </recommendedName>
</protein>
<evidence type="ECO:0000259" key="7">
    <source>
        <dbReference type="Pfam" id="PF00185"/>
    </source>
</evidence>
<dbReference type="Pfam" id="PF00185">
    <property type="entry name" value="OTCace"/>
    <property type="match status" value="1"/>
</dbReference>
<organism evidence="9 10">
    <name type="scientific">Pendulispora rubella</name>
    <dbReference type="NCBI Taxonomy" id="2741070"/>
    <lineage>
        <taxon>Bacteria</taxon>
        <taxon>Pseudomonadati</taxon>
        <taxon>Myxococcota</taxon>
        <taxon>Myxococcia</taxon>
        <taxon>Myxococcales</taxon>
        <taxon>Sorangiineae</taxon>
        <taxon>Pendulisporaceae</taxon>
        <taxon>Pendulispora</taxon>
    </lineage>
</organism>
<dbReference type="Gene3D" id="3.40.50.1370">
    <property type="entry name" value="Aspartate/ornithine carbamoyltransferase"/>
    <property type="match status" value="2"/>
</dbReference>
<dbReference type="PRINTS" id="PR00102">
    <property type="entry name" value="OTCASE"/>
</dbReference>
<comment type="similarity">
    <text evidence="2 6">Belongs to the aspartate/ornithine carbamoyltransferase superfamily. OTCase family.</text>
</comment>
<proteinExistence type="inferred from homology"/>
<evidence type="ECO:0000313" key="9">
    <source>
        <dbReference type="EMBL" id="WXB04232.1"/>
    </source>
</evidence>
<keyword evidence="10" id="KW-1185">Reference proteome</keyword>
<keyword evidence="4 6" id="KW-0808">Transferase</keyword>
<dbReference type="NCBIfam" id="TIGR00658">
    <property type="entry name" value="orni_carb_tr"/>
    <property type="match status" value="1"/>
</dbReference>
<evidence type="ECO:0000256" key="3">
    <source>
        <dbReference type="ARBA" id="ARBA00013007"/>
    </source>
</evidence>
<dbReference type="SUPFAM" id="SSF53671">
    <property type="entry name" value="Aspartate/ornithine carbamoyltransferase"/>
    <property type="match status" value="1"/>
</dbReference>
<feature type="binding site" evidence="6">
    <location>
        <position position="164"/>
    </location>
    <ligand>
        <name>L-ornithine</name>
        <dbReference type="ChEBI" id="CHEBI:46911"/>
    </ligand>
</feature>
<accession>A0ABZ2L0F7</accession>
<dbReference type="RefSeq" id="WP_394833869.1">
    <property type="nucleotide sequence ID" value="NZ_CP089929.1"/>
</dbReference>
<dbReference type="PRINTS" id="PR00100">
    <property type="entry name" value="AOTCASE"/>
</dbReference>
<dbReference type="Proteomes" id="UP001374803">
    <property type="component" value="Chromosome"/>
</dbReference>
<dbReference type="Pfam" id="PF02729">
    <property type="entry name" value="OTCace_N"/>
    <property type="match status" value="1"/>
</dbReference>
<dbReference type="InterPro" id="IPR006132">
    <property type="entry name" value="Asp/Orn_carbamoyltranf_P-bd"/>
</dbReference>
<dbReference type="InterPro" id="IPR002292">
    <property type="entry name" value="Orn/put_carbamltrans"/>
</dbReference>
<dbReference type="EC" id="2.1.3.3" evidence="3 6"/>
<evidence type="ECO:0000256" key="1">
    <source>
        <dbReference type="ARBA" id="ARBA00004975"/>
    </source>
</evidence>
<feature type="binding site" evidence="6">
    <location>
        <position position="223"/>
    </location>
    <ligand>
        <name>L-ornithine</name>
        <dbReference type="ChEBI" id="CHEBI:46911"/>
    </ligand>
</feature>
<comment type="pathway">
    <text evidence="1">Amino-acid biosynthesis; L-arginine biosynthesis; L-arginine from L-ornithine and carbamoyl phosphate: step 1/3.</text>
</comment>
<evidence type="ECO:0000313" key="10">
    <source>
        <dbReference type="Proteomes" id="UP001374803"/>
    </source>
</evidence>
<evidence type="ECO:0000259" key="8">
    <source>
        <dbReference type="Pfam" id="PF02729"/>
    </source>
</evidence>